<dbReference type="Proteomes" id="UP001430953">
    <property type="component" value="Unassembled WGS sequence"/>
</dbReference>
<organism evidence="1 2">
    <name type="scientific">Cardiocondyla obscurior</name>
    <dbReference type="NCBI Taxonomy" id="286306"/>
    <lineage>
        <taxon>Eukaryota</taxon>
        <taxon>Metazoa</taxon>
        <taxon>Ecdysozoa</taxon>
        <taxon>Arthropoda</taxon>
        <taxon>Hexapoda</taxon>
        <taxon>Insecta</taxon>
        <taxon>Pterygota</taxon>
        <taxon>Neoptera</taxon>
        <taxon>Endopterygota</taxon>
        <taxon>Hymenoptera</taxon>
        <taxon>Apocrita</taxon>
        <taxon>Aculeata</taxon>
        <taxon>Formicoidea</taxon>
        <taxon>Formicidae</taxon>
        <taxon>Myrmicinae</taxon>
        <taxon>Cardiocondyla</taxon>
    </lineage>
</organism>
<dbReference type="EMBL" id="JADYXP020000015">
    <property type="protein sequence ID" value="KAL0109550.1"/>
    <property type="molecule type" value="Genomic_DNA"/>
</dbReference>
<accession>A0AAW2F2U2</accession>
<dbReference type="AlphaFoldDB" id="A0AAW2F2U2"/>
<keyword evidence="2" id="KW-1185">Reference proteome</keyword>
<evidence type="ECO:0000313" key="2">
    <source>
        <dbReference type="Proteomes" id="UP001430953"/>
    </source>
</evidence>
<comment type="caution">
    <text evidence="1">The sequence shown here is derived from an EMBL/GenBank/DDBJ whole genome shotgun (WGS) entry which is preliminary data.</text>
</comment>
<protein>
    <submittedName>
        <fullName evidence="1">Uncharacterized protein</fullName>
    </submittedName>
</protein>
<evidence type="ECO:0000313" key="1">
    <source>
        <dbReference type="EMBL" id="KAL0109550.1"/>
    </source>
</evidence>
<proteinExistence type="predicted"/>
<gene>
    <name evidence="1" type="ORF">PUN28_014544</name>
</gene>
<name>A0AAW2F2U2_9HYME</name>
<sequence length="83" mass="10189">MNIRDFKRHLLENFELGNLLVSCINVHTSDKMWIFLIKFYICFFENNLKMHIGILYTRIHTHIPKFKLYLIYYNVSKFCRISK</sequence>
<reference evidence="1 2" key="1">
    <citation type="submission" date="2023-03" db="EMBL/GenBank/DDBJ databases">
        <title>High recombination rates correlate with genetic variation in Cardiocondyla obscurior ants.</title>
        <authorList>
            <person name="Errbii M."/>
        </authorList>
    </citation>
    <scope>NUCLEOTIDE SEQUENCE [LARGE SCALE GENOMIC DNA]</scope>
    <source>
        <strain evidence="1">Alpha-2009</strain>
        <tissue evidence="1">Whole body</tissue>
    </source>
</reference>